<gene>
    <name evidence="1" type="ORF">S01H1_53436</name>
</gene>
<proteinExistence type="predicted"/>
<reference evidence="1" key="1">
    <citation type="journal article" date="2014" name="Front. Microbiol.">
        <title>High frequency of phylogenetically diverse reductive dehalogenase-homologous genes in deep subseafloor sedimentary metagenomes.</title>
        <authorList>
            <person name="Kawai M."/>
            <person name="Futagami T."/>
            <person name="Toyoda A."/>
            <person name="Takaki Y."/>
            <person name="Nishi S."/>
            <person name="Hori S."/>
            <person name="Arai W."/>
            <person name="Tsubouchi T."/>
            <person name="Morono Y."/>
            <person name="Uchiyama I."/>
            <person name="Ito T."/>
            <person name="Fujiyama A."/>
            <person name="Inagaki F."/>
            <person name="Takami H."/>
        </authorList>
    </citation>
    <scope>NUCLEOTIDE SEQUENCE</scope>
    <source>
        <strain evidence="1">Expedition CK06-06</strain>
    </source>
</reference>
<organism evidence="1">
    <name type="scientific">marine sediment metagenome</name>
    <dbReference type="NCBI Taxonomy" id="412755"/>
    <lineage>
        <taxon>unclassified sequences</taxon>
        <taxon>metagenomes</taxon>
        <taxon>ecological metagenomes</taxon>
    </lineage>
</organism>
<feature type="non-terminal residue" evidence="1">
    <location>
        <position position="154"/>
    </location>
</feature>
<dbReference type="AlphaFoldDB" id="X0W039"/>
<comment type="caution">
    <text evidence="1">The sequence shown here is derived from an EMBL/GenBank/DDBJ whole genome shotgun (WGS) entry which is preliminary data.</text>
</comment>
<accession>X0W039</accession>
<name>X0W039_9ZZZZ</name>
<protein>
    <submittedName>
        <fullName evidence="1">Uncharacterized protein</fullName>
    </submittedName>
</protein>
<sequence length="154" mass="16995">MAIIVAEEALLREPNLWVPGKKPVGNVKIAEGYKVIDSFLFKTLKHPGFLNYIITTSGTVSITPSKGLVGNNGVLTAEYPPLLSSNKYTILLIANIDLFDSWGGVYMRGEDDASTPRWGLQRYSSTTTMRYYHNTTYVALSNILTTTLINAGLF</sequence>
<evidence type="ECO:0000313" key="1">
    <source>
        <dbReference type="EMBL" id="GAG24139.1"/>
    </source>
</evidence>
<dbReference type="EMBL" id="BARS01034604">
    <property type="protein sequence ID" value="GAG24139.1"/>
    <property type="molecule type" value="Genomic_DNA"/>
</dbReference>